<dbReference type="AlphaFoldDB" id="A0A8T0H1Q8"/>
<organism evidence="5 6">
    <name type="scientific">Ceratodon purpureus</name>
    <name type="common">Fire moss</name>
    <name type="synonym">Dicranum purpureum</name>
    <dbReference type="NCBI Taxonomy" id="3225"/>
    <lineage>
        <taxon>Eukaryota</taxon>
        <taxon>Viridiplantae</taxon>
        <taxon>Streptophyta</taxon>
        <taxon>Embryophyta</taxon>
        <taxon>Bryophyta</taxon>
        <taxon>Bryophytina</taxon>
        <taxon>Bryopsida</taxon>
        <taxon>Dicranidae</taxon>
        <taxon>Pseudoditrichales</taxon>
        <taxon>Ditrichaceae</taxon>
        <taxon>Ceratodon</taxon>
    </lineage>
</organism>
<dbReference type="SMART" id="SM00361">
    <property type="entry name" value="RRM_1"/>
    <property type="match status" value="2"/>
</dbReference>
<dbReference type="CDD" id="cd12316">
    <property type="entry name" value="RRM3_RBM19_RRM2_MRD1"/>
    <property type="match status" value="1"/>
</dbReference>
<dbReference type="InterPro" id="IPR035979">
    <property type="entry name" value="RBD_domain_sf"/>
</dbReference>
<feature type="domain" description="RRM" evidence="4">
    <location>
        <begin position="721"/>
        <end position="805"/>
    </location>
</feature>
<dbReference type="EMBL" id="CM026430">
    <property type="protein sequence ID" value="KAG0563042.1"/>
    <property type="molecule type" value="Genomic_DNA"/>
</dbReference>
<protein>
    <recommendedName>
        <fullName evidence="4">RRM domain-containing protein</fullName>
    </recommendedName>
</protein>
<name>A0A8T0H1Q8_CERPU</name>
<feature type="region of interest" description="Disordered" evidence="3">
    <location>
        <begin position="478"/>
        <end position="522"/>
    </location>
</feature>
<evidence type="ECO:0000256" key="3">
    <source>
        <dbReference type="SAM" id="MobiDB-lite"/>
    </source>
</evidence>
<feature type="domain" description="RRM" evidence="4">
    <location>
        <begin position="600"/>
        <end position="672"/>
    </location>
</feature>
<feature type="region of interest" description="Disordered" evidence="3">
    <location>
        <begin position="912"/>
        <end position="952"/>
    </location>
</feature>
<comment type="caution">
    <text evidence="5">The sequence shown here is derived from an EMBL/GenBank/DDBJ whole genome shotgun (WGS) entry which is preliminary data.</text>
</comment>
<feature type="compositionally biased region" description="Basic and acidic residues" evidence="3">
    <location>
        <begin position="502"/>
        <end position="513"/>
    </location>
</feature>
<dbReference type="Proteomes" id="UP000822688">
    <property type="component" value="Chromosome 9"/>
</dbReference>
<evidence type="ECO:0000256" key="2">
    <source>
        <dbReference type="PROSITE-ProRule" id="PRU00176"/>
    </source>
</evidence>
<feature type="compositionally biased region" description="Acidic residues" evidence="3">
    <location>
        <begin position="320"/>
        <end position="345"/>
    </location>
</feature>
<gene>
    <name evidence="5" type="ORF">KC19_9G192500</name>
</gene>
<dbReference type="GO" id="GO:0003723">
    <property type="term" value="F:RNA binding"/>
    <property type="evidence" value="ECO:0007669"/>
    <property type="project" value="UniProtKB-UniRule"/>
</dbReference>
<sequence length="952" mass="106185">MASSAGSSRICVKNLPRYVTEERLREHFAAKGEVTDAKIIRTRDGRTRQFGFVGYRTEEEAKDAAKYFHRSFFDTSRLTCELAQSVGDPNLPRPWSRHSEGSSKFKSRSDDEEPTTSMKGTGGFSKIQGSKVKKLDDELENDPQLREFIEVMQPRSKSKLWANDTTVSFNGSDAVSIQGKHKAVDNSKQKASVELKTVETFSRRVPINKGKGGEKLTQMHVRFEGSDSDESDDDELYEEALVLDTPEKLEVVTSEADVNVDPVTERNEDPLLKDETLTDLDYLRSRTKSGVWSDDEDEAYGRDVKLDATKDQVTTAKTDEDNEDDSDDESKEEDEEDGEEEEDGKDDGSVDDAGMNDSADNVVIAEAVQDDWRISLDQNEKSDEGQGTAVPVLAEEQEGVSETGRLFVRNLPYTATEEELAELFGKFGELSEVHLVVDKTTKRSKALAFILYMIPECAVRAMEQLDKSIFQGRLIHILPAKRPPPPPETEKTPSMGPGSTKFKQERESQRKAAEASGNTKAWNPLYMRPDTVAENVARQYNMTKSEFLDPVADDLAVRMALGETHIIAETKRALADEGVNVEVLDEVASGKEIKVNRSSTLVLVKNLPFLTTEAELISMFGVFGSIARVILPPTKTLALVEYLDAAEARRAFKGLAYKRFKHMPLYLEWAPVNLLTGIRKSRVYPVPDNDKGVVGDKQLQRAVVESQVAALTEDDDVDQARSVFVKNLNFSTTEVSLKKHFQQKINQRAVRSVTIKKKQSKTGKPLSMGFGFVEFDSVDTSRAACQTLQGTILDGHALVLQLSHNAKKASVGDSKASATKGKAESKESSTKIIVRNVAFEATRKDLQQIFNPFGQIKSIRLPKKFDGNHRGFAFVEFLTKKEAQNAFEALQSTHLYGRHMVLERAKEGESLEELRARTASQFSESNGDGPPMKRRKQADMDDSRMSFGHFAE</sequence>
<feature type="region of interest" description="Disordered" evidence="3">
    <location>
        <begin position="303"/>
        <end position="356"/>
    </location>
</feature>
<dbReference type="Gene3D" id="3.30.70.330">
    <property type="match status" value="5"/>
</dbReference>
<accession>A0A8T0H1Q8</accession>
<dbReference type="SMART" id="SM00360">
    <property type="entry name" value="RRM"/>
    <property type="match status" value="5"/>
</dbReference>
<dbReference type="CDD" id="cd12565">
    <property type="entry name" value="RRM1_MRD1"/>
    <property type="match status" value="1"/>
</dbReference>
<keyword evidence="6" id="KW-1185">Reference proteome</keyword>
<evidence type="ECO:0000313" key="6">
    <source>
        <dbReference type="Proteomes" id="UP000822688"/>
    </source>
</evidence>
<dbReference type="PANTHER" id="PTHR10352">
    <property type="entry name" value="EUKARYOTIC TRANSLATION INITIATION FACTOR 3 SUBUNIT G"/>
    <property type="match status" value="1"/>
</dbReference>
<feature type="region of interest" description="Disordered" evidence="3">
    <location>
        <begin position="85"/>
        <end position="138"/>
    </location>
</feature>
<feature type="domain" description="RRM" evidence="4">
    <location>
        <begin position="8"/>
        <end position="85"/>
    </location>
</feature>
<evidence type="ECO:0000313" key="5">
    <source>
        <dbReference type="EMBL" id="KAG0563042.1"/>
    </source>
</evidence>
<feature type="domain" description="RRM" evidence="4">
    <location>
        <begin position="830"/>
        <end position="907"/>
    </location>
</feature>
<dbReference type="InterPro" id="IPR000504">
    <property type="entry name" value="RRM_dom"/>
</dbReference>
<dbReference type="CDD" id="cd12318">
    <property type="entry name" value="RRM5_RBM19_like"/>
    <property type="match status" value="1"/>
</dbReference>
<evidence type="ECO:0000256" key="1">
    <source>
        <dbReference type="ARBA" id="ARBA00022884"/>
    </source>
</evidence>
<dbReference type="InterPro" id="IPR003954">
    <property type="entry name" value="RRM_euk-type"/>
</dbReference>
<reference evidence="5" key="1">
    <citation type="submission" date="2020-06" db="EMBL/GenBank/DDBJ databases">
        <title>WGS assembly of Ceratodon purpureus strain R40.</title>
        <authorList>
            <person name="Carey S.B."/>
            <person name="Jenkins J."/>
            <person name="Shu S."/>
            <person name="Lovell J.T."/>
            <person name="Sreedasyam A."/>
            <person name="Maumus F."/>
            <person name="Tiley G.P."/>
            <person name="Fernandez-Pozo N."/>
            <person name="Barry K."/>
            <person name="Chen C."/>
            <person name="Wang M."/>
            <person name="Lipzen A."/>
            <person name="Daum C."/>
            <person name="Saski C.A."/>
            <person name="Payton A.C."/>
            <person name="Mcbreen J.C."/>
            <person name="Conrad R.E."/>
            <person name="Kollar L.M."/>
            <person name="Olsson S."/>
            <person name="Huttunen S."/>
            <person name="Landis J.B."/>
            <person name="Wickett N.J."/>
            <person name="Johnson M.G."/>
            <person name="Rensing S.A."/>
            <person name="Grimwood J."/>
            <person name="Schmutz J."/>
            <person name="Mcdaniel S.F."/>
        </authorList>
    </citation>
    <scope>NUCLEOTIDE SEQUENCE</scope>
    <source>
        <strain evidence="5">R40</strain>
    </source>
</reference>
<feature type="domain" description="RRM" evidence="4">
    <location>
        <begin position="404"/>
        <end position="482"/>
    </location>
</feature>
<dbReference type="FunFam" id="3.30.70.330:FF:000442">
    <property type="entry name" value="Multiple RNA-binding domain-containing protein 1"/>
    <property type="match status" value="1"/>
</dbReference>
<dbReference type="PROSITE" id="PS50102">
    <property type="entry name" value="RRM"/>
    <property type="match status" value="5"/>
</dbReference>
<feature type="compositionally biased region" description="Basic and acidic residues" evidence="3">
    <location>
        <begin position="263"/>
        <end position="280"/>
    </location>
</feature>
<proteinExistence type="predicted"/>
<keyword evidence="1 2" id="KW-0694">RNA-binding</keyword>
<dbReference type="CDD" id="cd12317">
    <property type="entry name" value="RRM4_RBM19_RRM3_MRD1"/>
    <property type="match status" value="1"/>
</dbReference>
<feature type="region of interest" description="Disordered" evidence="3">
    <location>
        <begin position="247"/>
        <end position="280"/>
    </location>
</feature>
<dbReference type="InterPro" id="IPR012677">
    <property type="entry name" value="Nucleotide-bd_a/b_plait_sf"/>
</dbReference>
<feature type="compositionally biased region" description="Basic and acidic residues" evidence="3">
    <location>
        <begin position="97"/>
        <end position="109"/>
    </location>
</feature>
<dbReference type="CDD" id="cd12320">
    <property type="entry name" value="RRM6_RBM19_RRM5_MRD1"/>
    <property type="match status" value="1"/>
</dbReference>
<dbReference type="Pfam" id="PF00076">
    <property type="entry name" value="RRM_1"/>
    <property type="match status" value="5"/>
</dbReference>
<evidence type="ECO:0000259" key="4">
    <source>
        <dbReference type="PROSITE" id="PS50102"/>
    </source>
</evidence>
<dbReference type="InterPro" id="IPR034423">
    <property type="entry name" value="RBM19_RRM5"/>
</dbReference>
<dbReference type="SUPFAM" id="SSF54928">
    <property type="entry name" value="RNA-binding domain, RBD"/>
    <property type="match status" value="5"/>
</dbReference>
<dbReference type="FunFam" id="3.30.70.330:FF:000738">
    <property type="entry name" value="RNA-binding motif protein 19"/>
    <property type="match status" value="1"/>
</dbReference>